<reference evidence="1" key="1">
    <citation type="submission" date="2021-03" db="EMBL/GenBank/DDBJ databases">
        <title>Human Oral Microbial Genomes.</title>
        <authorList>
            <person name="Johnston C.D."/>
            <person name="Chen T."/>
            <person name="Dewhirst F.E."/>
        </authorList>
    </citation>
    <scope>NUCLEOTIDE SEQUENCE</scope>
    <source>
        <strain evidence="1">F0714</strain>
    </source>
</reference>
<dbReference type="EMBL" id="CP072385">
    <property type="protein sequence ID" value="QUC10646.1"/>
    <property type="molecule type" value="Genomic_DNA"/>
</dbReference>
<name>A0AB37I081_9ACTN</name>
<proteinExistence type="predicted"/>
<dbReference type="RefSeq" id="WP_041696155.1">
    <property type="nucleotide sequence ID" value="NZ_CAJZDL010000018.1"/>
</dbReference>
<evidence type="ECO:0000313" key="1">
    <source>
        <dbReference type="EMBL" id="QUC10646.1"/>
    </source>
</evidence>
<dbReference type="Proteomes" id="UP000677180">
    <property type="component" value="Chromosome"/>
</dbReference>
<sequence>MRMTVTIADDVRAEMERMRAEQGIGPSEALNTLARRGMMRSSASPITLPAPVAMGARFDLTNIGEVLEILDSQEPGS</sequence>
<protein>
    <recommendedName>
        <fullName evidence="3">Ribbon-helix-helix protein CopG domain-containing protein</fullName>
    </recommendedName>
</protein>
<dbReference type="AlphaFoldDB" id="A0AB37I081"/>
<organism evidence="1 2">
    <name type="scientific">Arachnia propionica</name>
    <dbReference type="NCBI Taxonomy" id="1750"/>
    <lineage>
        <taxon>Bacteria</taxon>
        <taxon>Bacillati</taxon>
        <taxon>Actinomycetota</taxon>
        <taxon>Actinomycetes</taxon>
        <taxon>Propionibacteriales</taxon>
        <taxon>Propionibacteriaceae</taxon>
        <taxon>Arachnia</taxon>
    </lineage>
</organism>
<accession>A0AB37I081</accession>
<gene>
    <name evidence="1" type="ORF">J5A53_12840</name>
</gene>
<dbReference type="GeneID" id="64406060"/>
<evidence type="ECO:0008006" key="3">
    <source>
        <dbReference type="Google" id="ProtNLM"/>
    </source>
</evidence>
<evidence type="ECO:0000313" key="2">
    <source>
        <dbReference type="Proteomes" id="UP000677180"/>
    </source>
</evidence>